<protein>
    <submittedName>
        <fullName evidence="2">Putative salivary kunitz domain protein</fullName>
    </submittedName>
</protein>
<evidence type="ECO:0000313" key="2">
    <source>
        <dbReference type="EMBL" id="JAA66731.1"/>
    </source>
</evidence>
<keyword evidence="1" id="KW-0732">Signal</keyword>
<feature type="signal peptide" evidence="1">
    <location>
        <begin position="1"/>
        <end position="20"/>
    </location>
</feature>
<name>A0A0K8R6Q2_IXORI</name>
<accession>A0A0K8R6Q2</accession>
<feature type="chain" id="PRO_5005515926" evidence="1">
    <location>
        <begin position="21"/>
        <end position="76"/>
    </location>
</feature>
<organism evidence="2">
    <name type="scientific">Ixodes ricinus</name>
    <name type="common">Common tick</name>
    <name type="synonym">Acarus ricinus</name>
    <dbReference type="NCBI Taxonomy" id="34613"/>
    <lineage>
        <taxon>Eukaryota</taxon>
        <taxon>Metazoa</taxon>
        <taxon>Ecdysozoa</taxon>
        <taxon>Arthropoda</taxon>
        <taxon>Chelicerata</taxon>
        <taxon>Arachnida</taxon>
        <taxon>Acari</taxon>
        <taxon>Parasitiformes</taxon>
        <taxon>Ixodida</taxon>
        <taxon>Ixodoidea</taxon>
        <taxon>Ixodidae</taxon>
        <taxon>Ixodinae</taxon>
        <taxon>Ixodes</taxon>
    </lineage>
</organism>
<proteinExistence type="evidence at transcript level"/>
<reference evidence="2" key="1">
    <citation type="submission" date="2012-12" db="EMBL/GenBank/DDBJ databases">
        <title>Identification and characterization of a phenylalanine ammonia-lyase gene family in Isatis indigotica Fort.</title>
        <authorList>
            <person name="Liu Q."/>
            <person name="Chen J."/>
            <person name="Zhou X."/>
            <person name="Di P."/>
            <person name="Xiao Y."/>
            <person name="Xuan H."/>
            <person name="Zhang L."/>
            <person name="Chen W."/>
        </authorList>
    </citation>
    <scope>NUCLEOTIDE SEQUENCE</scope>
    <source>
        <tissue evidence="2">Salivary gland</tissue>
    </source>
</reference>
<evidence type="ECO:0000256" key="1">
    <source>
        <dbReference type="SAM" id="SignalP"/>
    </source>
</evidence>
<dbReference type="EMBL" id="GADI01007077">
    <property type="protein sequence ID" value="JAA66731.1"/>
    <property type="molecule type" value="mRNA"/>
</dbReference>
<dbReference type="AlphaFoldDB" id="A0A0K8R6Q2"/>
<sequence>MRSSFIFCLLAMYYIVSASAKSCSMEMTIPSVPCRSLCLLSNGGQELTKKGPETSCKMPGGKTGKCKDGECETKLG</sequence>